<keyword evidence="1" id="KW-0548">Nucleotidyltransferase</keyword>
<dbReference type="GO" id="GO:0003964">
    <property type="term" value="F:RNA-directed DNA polymerase activity"/>
    <property type="evidence" value="ECO:0007669"/>
    <property type="project" value="UniProtKB-KW"/>
</dbReference>
<dbReference type="OrthoDB" id="10065625at2759"/>
<dbReference type="EMBL" id="BGZK01001703">
    <property type="protein sequence ID" value="GBP84877.1"/>
    <property type="molecule type" value="Genomic_DNA"/>
</dbReference>
<organism evidence="1 2">
    <name type="scientific">Eumeta variegata</name>
    <name type="common">Bagworm moth</name>
    <name type="synonym">Eumeta japonica</name>
    <dbReference type="NCBI Taxonomy" id="151549"/>
    <lineage>
        <taxon>Eukaryota</taxon>
        <taxon>Metazoa</taxon>
        <taxon>Ecdysozoa</taxon>
        <taxon>Arthropoda</taxon>
        <taxon>Hexapoda</taxon>
        <taxon>Insecta</taxon>
        <taxon>Pterygota</taxon>
        <taxon>Neoptera</taxon>
        <taxon>Endopterygota</taxon>
        <taxon>Lepidoptera</taxon>
        <taxon>Glossata</taxon>
        <taxon>Ditrysia</taxon>
        <taxon>Tineoidea</taxon>
        <taxon>Psychidae</taxon>
        <taxon>Oiketicinae</taxon>
        <taxon>Eumeta</taxon>
    </lineage>
</organism>
<sequence>MATSPPTLPGDLFLSLAELHKIVLRLPKKESPRTRCKLNSLLTSRQEQYGFYTGHSTTLQLIWVLHHLVSEMNCGQHTVMVLLDMEKVFDRVWPHPSLGTVAFASLSKNHFPPPPDPRRSSTEQVPVTMPICDLHGDIPTLRSHLEEWEDNVMLSLYGDDSTYFASSRRTDLAAGKVQQVFDQLLEWLIVLGPPNVKLVLNIEVSKSKLFIISAHTAEIRSPRRLKKKSEVCAYAVVEKSP</sequence>
<name>A0A4C1ZE58_EUMVA</name>
<evidence type="ECO:0000313" key="2">
    <source>
        <dbReference type="Proteomes" id="UP000299102"/>
    </source>
</evidence>
<gene>
    <name evidence="1" type="primary">pol</name>
    <name evidence="1" type="ORF">EVAR_65274_1</name>
</gene>
<keyword evidence="1" id="KW-0808">Transferase</keyword>
<dbReference type="Proteomes" id="UP000299102">
    <property type="component" value="Unassembled WGS sequence"/>
</dbReference>
<reference evidence="1 2" key="1">
    <citation type="journal article" date="2019" name="Commun. Biol.">
        <title>The bagworm genome reveals a unique fibroin gene that provides high tensile strength.</title>
        <authorList>
            <person name="Kono N."/>
            <person name="Nakamura H."/>
            <person name="Ohtoshi R."/>
            <person name="Tomita M."/>
            <person name="Numata K."/>
            <person name="Arakawa K."/>
        </authorList>
    </citation>
    <scope>NUCLEOTIDE SEQUENCE [LARGE SCALE GENOMIC DNA]</scope>
</reference>
<dbReference type="AlphaFoldDB" id="A0A4C1ZE58"/>
<evidence type="ECO:0000313" key="1">
    <source>
        <dbReference type="EMBL" id="GBP84877.1"/>
    </source>
</evidence>
<keyword evidence="1" id="KW-0695">RNA-directed DNA polymerase</keyword>
<proteinExistence type="predicted"/>
<accession>A0A4C1ZE58</accession>
<keyword evidence="2" id="KW-1185">Reference proteome</keyword>
<comment type="caution">
    <text evidence="1">The sequence shown here is derived from an EMBL/GenBank/DDBJ whole genome shotgun (WGS) entry which is preliminary data.</text>
</comment>
<protein>
    <submittedName>
        <fullName evidence="1">RNA-directed DNA polymerase from mobile element jockey</fullName>
    </submittedName>
</protein>